<proteinExistence type="predicted"/>
<dbReference type="Proteomes" id="UP000034491">
    <property type="component" value="Unassembled WGS sequence"/>
</dbReference>
<protein>
    <submittedName>
        <fullName evidence="2">Uncharacterized protein</fullName>
    </submittedName>
</protein>
<reference evidence="2 3" key="1">
    <citation type="submission" date="2015-03" db="EMBL/GenBank/DDBJ databases">
        <title>Genome sequence of Kiloniella sp. P1-1, isolated from the gut microflora of Pacific white shrimp, Penaeus vannamei.</title>
        <authorList>
            <person name="Shao Z."/>
            <person name="Wang L."/>
            <person name="Li X."/>
        </authorList>
    </citation>
    <scope>NUCLEOTIDE SEQUENCE [LARGE SCALE GENOMIC DNA]</scope>
    <source>
        <strain evidence="2 3">P1-1</strain>
    </source>
</reference>
<keyword evidence="1" id="KW-0812">Transmembrane</keyword>
<comment type="caution">
    <text evidence="2">The sequence shown here is derived from an EMBL/GenBank/DDBJ whole genome shotgun (WGS) entry which is preliminary data.</text>
</comment>
<dbReference type="AlphaFoldDB" id="A0A0M2RAD5"/>
<organism evidence="2 3">
    <name type="scientific">Kiloniella litopenaei</name>
    <dbReference type="NCBI Taxonomy" id="1549748"/>
    <lineage>
        <taxon>Bacteria</taxon>
        <taxon>Pseudomonadati</taxon>
        <taxon>Pseudomonadota</taxon>
        <taxon>Alphaproteobacteria</taxon>
        <taxon>Rhodospirillales</taxon>
        <taxon>Kiloniellaceae</taxon>
        <taxon>Kiloniella</taxon>
    </lineage>
</organism>
<sequence>METENKFSLKNLTPALLLIFFSSIYLGYMYFRPAESVQQLAVLFSPEHTFQENIEALDTLDARLVRIGYWDNLLIVDFGKEIPVSDIQLPSALLLLDAIATGSCFFTKT</sequence>
<keyword evidence="1" id="KW-0472">Membrane</keyword>
<keyword evidence="1" id="KW-1133">Transmembrane helix</keyword>
<feature type="transmembrane region" description="Helical" evidence="1">
    <location>
        <begin position="12"/>
        <end position="31"/>
    </location>
</feature>
<keyword evidence="3" id="KW-1185">Reference proteome</keyword>
<evidence type="ECO:0000313" key="3">
    <source>
        <dbReference type="Proteomes" id="UP000034491"/>
    </source>
</evidence>
<evidence type="ECO:0000313" key="2">
    <source>
        <dbReference type="EMBL" id="KKJ77389.1"/>
    </source>
</evidence>
<evidence type="ECO:0000256" key="1">
    <source>
        <dbReference type="SAM" id="Phobius"/>
    </source>
</evidence>
<dbReference type="EMBL" id="LANI01000004">
    <property type="protein sequence ID" value="KKJ77389.1"/>
    <property type="molecule type" value="Genomic_DNA"/>
</dbReference>
<dbReference type="OrthoDB" id="8480378at2"/>
<dbReference type="RefSeq" id="WP_046504779.1">
    <property type="nucleotide sequence ID" value="NZ_LANI01000004.1"/>
</dbReference>
<gene>
    <name evidence="2" type="ORF">WH95_06670</name>
</gene>
<dbReference type="STRING" id="1549748.WH95_06670"/>
<accession>A0A0M2RAD5</accession>
<name>A0A0M2RAD5_9PROT</name>